<accession>A0A418Y1M1</accession>
<sequence length="232" mass="27381">MYEIYSGYYENISLELFCQDLGEKNGVFLVEDRSTKRVVGFSTMKTLHMKAGNRVVKGVFSGDTILEKEYWGNKALHVAFFFRMIREKLRHPFQPLFWLLISKGYKTYLLMANNFHNYYPSPERHCEKLEGLVDNYCERLFSDYYRAEKKILDFGDGYTHLKSDVAGITDDMRQRNVKINFFEQRNPTWERGTELPCIGEVSYSLILHYPFTLWKKLRRKTSETISAVPANN</sequence>
<reference evidence="1 2" key="1">
    <citation type="submission" date="2018-09" db="EMBL/GenBank/DDBJ databases">
        <title>Alcanivorax profundi sp. nov., isolated from 1000 m-depth seawater of the Mariana Trench.</title>
        <authorList>
            <person name="Liu J."/>
        </authorList>
    </citation>
    <scope>NUCLEOTIDE SEQUENCE [LARGE SCALE GENOMIC DNA]</scope>
    <source>
        <strain evidence="1 2">MTEO17</strain>
    </source>
</reference>
<comment type="caution">
    <text evidence="1">The sequence shown here is derived from an EMBL/GenBank/DDBJ whole genome shotgun (WGS) entry which is preliminary data.</text>
</comment>
<evidence type="ECO:0000313" key="1">
    <source>
        <dbReference type="EMBL" id="RJG19421.1"/>
    </source>
</evidence>
<dbReference type="AlphaFoldDB" id="A0A418Y1M1"/>
<dbReference type="OrthoDB" id="333393at2"/>
<evidence type="ECO:0000313" key="2">
    <source>
        <dbReference type="Proteomes" id="UP000283734"/>
    </source>
</evidence>
<name>A0A418Y1M1_9GAMM</name>
<keyword evidence="2" id="KW-1185">Reference proteome</keyword>
<organism evidence="1 2">
    <name type="scientific">Alcanivorax profundi</name>
    <dbReference type="NCBI Taxonomy" id="2338368"/>
    <lineage>
        <taxon>Bacteria</taxon>
        <taxon>Pseudomonadati</taxon>
        <taxon>Pseudomonadota</taxon>
        <taxon>Gammaproteobacteria</taxon>
        <taxon>Oceanospirillales</taxon>
        <taxon>Alcanivoracaceae</taxon>
        <taxon>Alcanivorax</taxon>
    </lineage>
</organism>
<dbReference type="Proteomes" id="UP000283734">
    <property type="component" value="Unassembled WGS sequence"/>
</dbReference>
<protein>
    <submittedName>
        <fullName evidence="1">Uncharacterized protein</fullName>
    </submittedName>
</protein>
<proteinExistence type="predicted"/>
<dbReference type="EMBL" id="QYYA01000001">
    <property type="protein sequence ID" value="RJG19421.1"/>
    <property type="molecule type" value="Genomic_DNA"/>
</dbReference>
<gene>
    <name evidence="1" type="ORF">D4A39_00715</name>
</gene>